<feature type="transmembrane region" description="Helical" evidence="1">
    <location>
        <begin position="12"/>
        <end position="31"/>
    </location>
</feature>
<evidence type="ECO:0000313" key="4">
    <source>
        <dbReference type="Proteomes" id="UP000539372"/>
    </source>
</evidence>
<feature type="transmembrane region" description="Helical" evidence="1">
    <location>
        <begin position="67"/>
        <end position="86"/>
    </location>
</feature>
<dbReference type="GO" id="GO:0008915">
    <property type="term" value="F:lipid-A-disaccharide synthase activity"/>
    <property type="evidence" value="ECO:0007669"/>
    <property type="project" value="InterPro"/>
</dbReference>
<gene>
    <name evidence="3" type="ORF">HH303_13610</name>
</gene>
<evidence type="ECO:0000313" key="3">
    <source>
        <dbReference type="EMBL" id="NMM45526.1"/>
    </source>
</evidence>
<dbReference type="SMART" id="SM01259">
    <property type="entry name" value="LAB_N"/>
    <property type="match status" value="1"/>
</dbReference>
<keyword evidence="1" id="KW-0472">Membrane</keyword>
<keyword evidence="1" id="KW-1133">Transmembrane helix</keyword>
<evidence type="ECO:0000256" key="1">
    <source>
        <dbReference type="SAM" id="Phobius"/>
    </source>
</evidence>
<feature type="domain" description="Lipid A biosynthesis N-terminal" evidence="2">
    <location>
        <begin position="13"/>
        <end position="84"/>
    </location>
</feature>
<evidence type="ECO:0000259" key="2">
    <source>
        <dbReference type="SMART" id="SM01259"/>
    </source>
</evidence>
<dbReference type="EMBL" id="JABBNT010000004">
    <property type="protein sequence ID" value="NMM45526.1"/>
    <property type="molecule type" value="Genomic_DNA"/>
</dbReference>
<feature type="transmembrane region" description="Helical" evidence="1">
    <location>
        <begin position="43"/>
        <end position="61"/>
    </location>
</feature>
<proteinExistence type="predicted"/>
<dbReference type="Pfam" id="PF07578">
    <property type="entry name" value="LAB_N"/>
    <property type="match status" value="1"/>
</dbReference>
<dbReference type="GO" id="GO:0009245">
    <property type="term" value="P:lipid A biosynthetic process"/>
    <property type="evidence" value="ECO:0007669"/>
    <property type="project" value="InterPro"/>
</dbReference>
<keyword evidence="1" id="KW-0812">Transmembrane</keyword>
<dbReference type="AlphaFoldDB" id="A0A7Y0E2Y7"/>
<keyword evidence="4" id="KW-1185">Reference proteome</keyword>
<comment type="caution">
    <text evidence="3">The sequence shown here is derived from an EMBL/GenBank/DDBJ whole genome shotgun (WGS) entry which is preliminary data.</text>
</comment>
<sequence>MATPVEEMIWIGIGLLGQALFSMRFIIQWIVSEKKRDSVIPIAFWYFSIGGGLVMLSYAIWRADPVFILGQSTGLFIYLRNLYFILKRRRAELEVPDPTTD</sequence>
<dbReference type="GO" id="GO:0016020">
    <property type="term" value="C:membrane"/>
    <property type="evidence" value="ECO:0007669"/>
    <property type="project" value="GOC"/>
</dbReference>
<dbReference type="PIRSF" id="PIRSF028440">
    <property type="entry name" value="UCP_LAB_N"/>
    <property type="match status" value="1"/>
</dbReference>
<reference evidence="3 4" key="1">
    <citation type="submission" date="2020-04" db="EMBL/GenBank/DDBJ databases">
        <title>Rhodospirillaceae bacterium KN72 isolated from deep sea.</title>
        <authorList>
            <person name="Zhang D.-C."/>
        </authorList>
    </citation>
    <scope>NUCLEOTIDE SEQUENCE [LARGE SCALE GENOMIC DNA]</scope>
    <source>
        <strain evidence="3 4">KN72</strain>
    </source>
</reference>
<dbReference type="InterPro" id="IPR011499">
    <property type="entry name" value="Lipid_A_biosynth_N"/>
</dbReference>
<dbReference type="InterPro" id="IPR014546">
    <property type="entry name" value="UCP028440_lipidA_biosyn"/>
</dbReference>
<dbReference type="Proteomes" id="UP000539372">
    <property type="component" value="Unassembled WGS sequence"/>
</dbReference>
<name>A0A7Y0E2Y7_9PROT</name>
<organism evidence="3 4">
    <name type="scientific">Pacificispira spongiicola</name>
    <dbReference type="NCBI Taxonomy" id="2729598"/>
    <lineage>
        <taxon>Bacteria</taxon>
        <taxon>Pseudomonadati</taxon>
        <taxon>Pseudomonadota</taxon>
        <taxon>Alphaproteobacteria</taxon>
        <taxon>Rhodospirillales</taxon>
        <taxon>Rhodospirillaceae</taxon>
        <taxon>Pacificispira</taxon>
    </lineage>
</organism>
<accession>A0A7Y0E2Y7</accession>
<protein>
    <submittedName>
        <fullName evidence="3">Lipid A biosynthesis protein</fullName>
    </submittedName>
</protein>